<dbReference type="InterPro" id="IPR036866">
    <property type="entry name" value="RibonucZ/Hydroxyglut_hydro"/>
</dbReference>
<name>A0AAW1NSU3_9CHLO</name>
<keyword evidence="4" id="KW-0540">Nuclease</keyword>
<feature type="compositionally biased region" description="Low complexity" evidence="9">
    <location>
        <begin position="143"/>
        <end position="155"/>
    </location>
</feature>
<dbReference type="EMBL" id="JALJOQ010000182">
    <property type="protein sequence ID" value="KAK9791150.1"/>
    <property type="molecule type" value="Genomic_DNA"/>
</dbReference>
<dbReference type="PANTHER" id="PTHR46018">
    <property type="entry name" value="ZINC PHOSPHODIESTERASE ELAC PROTEIN 1"/>
    <property type="match status" value="1"/>
</dbReference>
<feature type="compositionally biased region" description="Basic and acidic residues" evidence="9">
    <location>
        <begin position="612"/>
        <end position="630"/>
    </location>
</feature>
<dbReference type="Proteomes" id="UP001465755">
    <property type="component" value="Unassembled WGS sequence"/>
</dbReference>
<keyword evidence="5" id="KW-0479">Metal-binding</keyword>
<evidence type="ECO:0000313" key="12">
    <source>
        <dbReference type="Proteomes" id="UP001465755"/>
    </source>
</evidence>
<feature type="compositionally biased region" description="Polar residues" evidence="9">
    <location>
        <begin position="122"/>
        <end position="134"/>
    </location>
</feature>
<evidence type="ECO:0000256" key="8">
    <source>
        <dbReference type="ARBA" id="ARBA00022833"/>
    </source>
</evidence>
<dbReference type="AlphaFoldDB" id="A0AAW1NSU3"/>
<evidence type="ECO:0000256" key="4">
    <source>
        <dbReference type="ARBA" id="ARBA00022722"/>
    </source>
</evidence>
<feature type="region of interest" description="Disordered" evidence="9">
    <location>
        <begin position="112"/>
        <end position="169"/>
    </location>
</feature>
<keyword evidence="12" id="KW-1185">Reference proteome</keyword>
<evidence type="ECO:0000313" key="11">
    <source>
        <dbReference type="EMBL" id="KAK9791150.1"/>
    </source>
</evidence>
<comment type="caution">
    <text evidence="11">The sequence shown here is derived from an EMBL/GenBank/DDBJ whole genome shotgun (WGS) entry which is preliminary data.</text>
</comment>
<evidence type="ECO:0000256" key="9">
    <source>
        <dbReference type="SAM" id="MobiDB-lite"/>
    </source>
</evidence>
<gene>
    <name evidence="11" type="ORF">WJX73_003775</name>
</gene>
<evidence type="ECO:0000259" key="10">
    <source>
        <dbReference type="Pfam" id="PF12706"/>
    </source>
</evidence>
<dbReference type="Pfam" id="PF23023">
    <property type="entry name" value="Anti-Pycsar_Apyc1"/>
    <property type="match status" value="1"/>
</dbReference>
<sequence length="654" mass="72051">MQPHRLLWSRLCALRSLQPALRGEQGQQACLHSQSGFTNCQSLWHAQRAFTGSIRLRATAERELITELLSRKRKWGTASKMIHLRAELERRGMNADGKKVVLLDKIRKADEREAAEEAAKQLQATSSPEPSTLQSPPEPPAEAPAMPAASAVESPLAETHTMSSGEADPAAAATGLAVTWLGTSSGAPTHRRTVSSICLRTPSHAFLVDCGEGTFKQLQAAAVPAQRINRIFITHLHGDHCFGLVGVLSAISAGRVESGLASQQEPLHVFGPPGLHSLIQTAFAFGPKDLAMPLVVFELAVQPSRSFPPRQVEGLSQGLKFACLGPDRTPKAQAVLKQLNAKGGDKWSSRRTDQNAMHEVPVVPGLVWTLPCPKGITVTAAQLKHRVPCWGYVFQEASSAGGAPGRKVVLLGDTCNSEAIAEVGMDADLLSHEATFSTEMYRKARVAQHSTARDAGNFARHIRARSLVLTHFSNRYSFEGSRPAGGTLLDASSGDIMQLCREASQAYGSSQNPSYLQNADRRQRRAQQFSVIGPDGQEMNEGFQRQYTPERYNGRRPSPEGFQRQHSPQQYDRRQSVDRSWSDRNTRQYDGNEHFWRWRVAKACDEVQGQWRQEDGGRKASQKQRREARVRGTVQHVGQRWAAPLSLAFCTFSR</sequence>
<dbReference type="HAMAP" id="MF_01818">
    <property type="entry name" value="RNase_Z_BN"/>
    <property type="match status" value="1"/>
</dbReference>
<evidence type="ECO:0000256" key="6">
    <source>
        <dbReference type="ARBA" id="ARBA00022759"/>
    </source>
</evidence>
<comment type="cofactor">
    <cofactor evidence="1">
        <name>Zn(2+)</name>
        <dbReference type="ChEBI" id="CHEBI:29105"/>
    </cofactor>
</comment>
<keyword evidence="6" id="KW-0255">Endonuclease</keyword>
<keyword evidence="3" id="KW-0819">tRNA processing</keyword>
<proteinExistence type="inferred from homology"/>
<evidence type="ECO:0000256" key="2">
    <source>
        <dbReference type="ARBA" id="ARBA00011738"/>
    </source>
</evidence>
<dbReference type="GO" id="GO:0046872">
    <property type="term" value="F:metal ion binding"/>
    <property type="evidence" value="ECO:0007669"/>
    <property type="project" value="UniProtKB-KW"/>
</dbReference>
<keyword evidence="7" id="KW-0378">Hydrolase</keyword>
<keyword evidence="8" id="KW-0862">Zinc</keyword>
<evidence type="ECO:0000256" key="5">
    <source>
        <dbReference type="ARBA" id="ARBA00022723"/>
    </source>
</evidence>
<evidence type="ECO:0000256" key="1">
    <source>
        <dbReference type="ARBA" id="ARBA00001947"/>
    </source>
</evidence>
<organism evidence="11 12">
    <name type="scientific">Symbiochloris irregularis</name>
    <dbReference type="NCBI Taxonomy" id="706552"/>
    <lineage>
        <taxon>Eukaryota</taxon>
        <taxon>Viridiplantae</taxon>
        <taxon>Chlorophyta</taxon>
        <taxon>core chlorophytes</taxon>
        <taxon>Trebouxiophyceae</taxon>
        <taxon>Trebouxiales</taxon>
        <taxon>Trebouxiaceae</taxon>
        <taxon>Symbiochloris</taxon>
    </lineage>
</organism>
<dbReference type="Pfam" id="PF12706">
    <property type="entry name" value="Lactamase_B_2"/>
    <property type="match status" value="1"/>
</dbReference>
<protein>
    <recommendedName>
        <fullName evidence="10">Metallo-beta-lactamase domain-containing protein</fullName>
    </recommendedName>
</protein>
<feature type="domain" description="Metallo-beta-lactamase" evidence="10">
    <location>
        <begin position="368"/>
        <end position="472"/>
    </location>
</feature>
<dbReference type="SUPFAM" id="SSF56281">
    <property type="entry name" value="Metallo-hydrolase/oxidoreductase"/>
    <property type="match status" value="1"/>
</dbReference>
<dbReference type="GO" id="GO:0042781">
    <property type="term" value="F:3'-tRNA processing endoribonuclease activity"/>
    <property type="evidence" value="ECO:0007669"/>
    <property type="project" value="TreeGrafter"/>
</dbReference>
<accession>A0AAW1NSU3</accession>
<dbReference type="InterPro" id="IPR001279">
    <property type="entry name" value="Metallo-B-lactamas"/>
</dbReference>
<dbReference type="GO" id="GO:0005634">
    <property type="term" value="C:nucleus"/>
    <property type="evidence" value="ECO:0007669"/>
    <property type="project" value="TreeGrafter"/>
</dbReference>
<dbReference type="InterPro" id="IPR013471">
    <property type="entry name" value="RNase_Z/BN"/>
</dbReference>
<feature type="region of interest" description="Disordered" evidence="9">
    <location>
        <begin position="610"/>
        <end position="631"/>
    </location>
</feature>
<reference evidence="11 12" key="1">
    <citation type="journal article" date="2024" name="Nat. Commun.">
        <title>Phylogenomics reveals the evolutionary origins of lichenization in chlorophyte algae.</title>
        <authorList>
            <person name="Puginier C."/>
            <person name="Libourel C."/>
            <person name="Otte J."/>
            <person name="Skaloud P."/>
            <person name="Haon M."/>
            <person name="Grisel S."/>
            <person name="Petersen M."/>
            <person name="Berrin J.G."/>
            <person name="Delaux P.M."/>
            <person name="Dal Grande F."/>
            <person name="Keller J."/>
        </authorList>
    </citation>
    <scope>NUCLEOTIDE SEQUENCE [LARGE SCALE GENOMIC DNA]</scope>
    <source>
        <strain evidence="11 12">SAG 2036</strain>
    </source>
</reference>
<dbReference type="Gene3D" id="3.60.15.10">
    <property type="entry name" value="Ribonuclease Z/Hydroxyacylglutathione hydrolase-like"/>
    <property type="match status" value="1"/>
</dbReference>
<comment type="subunit">
    <text evidence="2">Homodimer.</text>
</comment>
<dbReference type="PANTHER" id="PTHR46018:SF2">
    <property type="entry name" value="ZINC PHOSPHODIESTERASE ELAC PROTEIN 1"/>
    <property type="match status" value="1"/>
</dbReference>
<evidence type="ECO:0000256" key="3">
    <source>
        <dbReference type="ARBA" id="ARBA00022694"/>
    </source>
</evidence>
<feature type="region of interest" description="Disordered" evidence="9">
    <location>
        <begin position="549"/>
        <end position="586"/>
    </location>
</feature>
<evidence type="ECO:0000256" key="7">
    <source>
        <dbReference type="ARBA" id="ARBA00022801"/>
    </source>
</evidence>
<dbReference type="CDD" id="cd07717">
    <property type="entry name" value="RNaseZ_ZiPD-like_MBL-fold"/>
    <property type="match status" value="1"/>
</dbReference>
<feature type="compositionally biased region" description="Basic and acidic residues" evidence="9">
    <location>
        <begin position="571"/>
        <end position="586"/>
    </location>
</feature>